<keyword evidence="2" id="KW-1185">Reference proteome</keyword>
<reference evidence="1 2" key="1">
    <citation type="submission" date="2014-11" db="EMBL/GenBank/DDBJ databases">
        <authorList>
            <person name="Wibberg Daniel"/>
        </authorList>
    </citation>
    <scope>NUCLEOTIDE SEQUENCE [LARGE SCALE GENOMIC DNA]</scope>
    <source>
        <strain evidence="1">Rhizoctonia solani AG1-IB 7/3/14</strain>
    </source>
</reference>
<evidence type="ECO:0000313" key="2">
    <source>
        <dbReference type="Proteomes" id="UP000059188"/>
    </source>
</evidence>
<dbReference type="EMBL" id="LN679174">
    <property type="protein sequence ID" value="CEL62946.1"/>
    <property type="molecule type" value="Genomic_DNA"/>
</dbReference>
<organism evidence="1 2">
    <name type="scientific">Thanatephorus cucumeris (strain AG1-IB / isolate 7/3/14)</name>
    <name type="common">Lettuce bottom rot fungus</name>
    <name type="synonym">Rhizoctonia solani</name>
    <dbReference type="NCBI Taxonomy" id="1108050"/>
    <lineage>
        <taxon>Eukaryota</taxon>
        <taxon>Fungi</taxon>
        <taxon>Dikarya</taxon>
        <taxon>Basidiomycota</taxon>
        <taxon>Agaricomycotina</taxon>
        <taxon>Agaricomycetes</taxon>
        <taxon>Cantharellales</taxon>
        <taxon>Ceratobasidiaceae</taxon>
        <taxon>Rhizoctonia</taxon>
        <taxon>Rhizoctonia solani AG-1</taxon>
    </lineage>
</organism>
<evidence type="ECO:0000313" key="1">
    <source>
        <dbReference type="EMBL" id="CEL62946.1"/>
    </source>
</evidence>
<gene>
    <name evidence="1" type="ORF">RSOLAG1IB_10600</name>
</gene>
<dbReference type="Proteomes" id="UP000059188">
    <property type="component" value="Unassembled WGS sequence"/>
</dbReference>
<dbReference type="AlphaFoldDB" id="A0A0B7FYB7"/>
<sequence>MAAGDFLSLVTQLGEVYLGQASTFGRMSEVIPGGGCRGQGYERMGLFSNSGILDQSRGCVESTDRDETFPPAECYSLIRYKLNRFDKYQ</sequence>
<name>A0A0B7FYB7_THACB</name>
<proteinExistence type="predicted"/>
<protein>
    <submittedName>
        <fullName evidence="1">Uncharacterized protein</fullName>
    </submittedName>
</protein>
<accession>A0A0B7FYB7</accession>